<protein>
    <recommendedName>
        <fullName evidence="3">BTB domain-containing protein</fullName>
    </recommendedName>
</protein>
<dbReference type="AlphaFoldDB" id="A0A0C2X6Q5"/>
<accession>A0A0C2X6Q5</accession>
<organism evidence="1 2">
    <name type="scientific">Amanita muscaria (strain Koide BX008)</name>
    <dbReference type="NCBI Taxonomy" id="946122"/>
    <lineage>
        <taxon>Eukaryota</taxon>
        <taxon>Fungi</taxon>
        <taxon>Dikarya</taxon>
        <taxon>Basidiomycota</taxon>
        <taxon>Agaricomycotina</taxon>
        <taxon>Agaricomycetes</taxon>
        <taxon>Agaricomycetidae</taxon>
        <taxon>Agaricales</taxon>
        <taxon>Pluteineae</taxon>
        <taxon>Amanitaceae</taxon>
        <taxon>Amanita</taxon>
    </lineage>
</organism>
<keyword evidence="2" id="KW-1185">Reference proteome</keyword>
<sequence length="231" mass="26748">SDNVLFFIHRESLKYSAARFLPVEFKAIKHEIVPLTETSEVLELLFIFLYQKPLPDVKGLSFEILTHLAEAAEKYQVFSAMMICNMRMTVVFKDHPLDVLRYAVIHHYKELIDIAAPLVIECQPLPETIDRLPPNTIAAWIKYYQQWLDALVKVYHPYSCYPLCSNSHSPRRAKAMEDLMGRRFVLHNVGNILAYYAASGHSAIQEWQYNSLRTMNTITPFSEFLYPNSSS</sequence>
<name>A0A0C2X6Q5_AMAMK</name>
<evidence type="ECO:0008006" key="3">
    <source>
        <dbReference type="Google" id="ProtNLM"/>
    </source>
</evidence>
<dbReference type="InParanoid" id="A0A0C2X6Q5"/>
<evidence type="ECO:0000313" key="1">
    <source>
        <dbReference type="EMBL" id="KIL64423.1"/>
    </source>
</evidence>
<proteinExistence type="predicted"/>
<dbReference type="HOGENOM" id="CLU_075133_1_1_1"/>
<dbReference type="EMBL" id="KN818249">
    <property type="protein sequence ID" value="KIL64423.1"/>
    <property type="molecule type" value="Genomic_DNA"/>
</dbReference>
<gene>
    <name evidence="1" type="ORF">M378DRAFT_1041840</name>
</gene>
<dbReference type="OrthoDB" id="3184970at2759"/>
<dbReference type="InterPro" id="IPR011333">
    <property type="entry name" value="SKP1/BTB/POZ_sf"/>
</dbReference>
<reference evidence="1 2" key="1">
    <citation type="submission" date="2014-04" db="EMBL/GenBank/DDBJ databases">
        <title>Evolutionary Origins and Diversification of the Mycorrhizal Mutualists.</title>
        <authorList>
            <consortium name="DOE Joint Genome Institute"/>
            <consortium name="Mycorrhizal Genomics Consortium"/>
            <person name="Kohler A."/>
            <person name="Kuo A."/>
            <person name="Nagy L.G."/>
            <person name="Floudas D."/>
            <person name="Copeland A."/>
            <person name="Barry K.W."/>
            <person name="Cichocki N."/>
            <person name="Veneault-Fourrey C."/>
            <person name="LaButti K."/>
            <person name="Lindquist E.A."/>
            <person name="Lipzen A."/>
            <person name="Lundell T."/>
            <person name="Morin E."/>
            <person name="Murat C."/>
            <person name="Riley R."/>
            <person name="Ohm R."/>
            <person name="Sun H."/>
            <person name="Tunlid A."/>
            <person name="Henrissat B."/>
            <person name="Grigoriev I.V."/>
            <person name="Hibbett D.S."/>
            <person name="Martin F."/>
        </authorList>
    </citation>
    <scope>NUCLEOTIDE SEQUENCE [LARGE SCALE GENOMIC DNA]</scope>
    <source>
        <strain evidence="1 2">Koide BX008</strain>
    </source>
</reference>
<dbReference type="Proteomes" id="UP000054549">
    <property type="component" value="Unassembled WGS sequence"/>
</dbReference>
<evidence type="ECO:0000313" key="2">
    <source>
        <dbReference type="Proteomes" id="UP000054549"/>
    </source>
</evidence>
<feature type="non-terminal residue" evidence="1">
    <location>
        <position position="1"/>
    </location>
</feature>
<dbReference type="Gene3D" id="3.30.710.10">
    <property type="entry name" value="Potassium Channel Kv1.1, Chain A"/>
    <property type="match status" value="1"/>
</dbReference>